<name>A0ABT5BP63_9BACT</name>
<evidence type="ECO:0000313" key="2">
    <source>
        <dbReference type="Proteomes" id="UP001217838"/>
    </source>
</evidence>
<sequence>MSLRSFFCATAVRLTGLIASPFFERVLGLVVMMSESAHHTPSRQQTALDQLSAARIWINPILFSSVRRARATRSCA</sequence>
<reference evidence="1 2" key="1">
    <citation type="submission" date="2022-11" db="EMBL/GenBank/DDBJ databases">
        <title>Minimal conservation of predation-associated metabolite biosynthetic gene clusters underscores biosynthetic potential of Myxococcota including descriptions for ten novel species: Archangium lansinium sp. nov., Myxococcus landrumus sp. nov., Nannocystis bai.</title>
        <authorList>
            <person name="Ahearne A."/>
            <person name="Stevens C."/>
            <person name="Dowd S."/>
        </authorList>
    </citation>
    <scope>NUCLEOTIDE SEQUENCE [LARGE SCALE GENOMIC DNA]</scope>
    <source>
        <strain evidence="1 2">NCELM</strain>
    </source>
</reference>
<organism evidence="1 2">
    <name type="scientific">Nannocystis radixulma</name>
    <dbReference type="NCBI Taxonomy" id="2995305"/>
    <lineage>
        <taxon>Bacteria</taxon>
        <taxon>Pseudomonadati</taxon>
        <taxon>Myxococcota</taxon>
        <taxon>Polyangia</taxon>
        <taxon>Nannocystales</taxon>
        <taxon>Nannocystaceae</taxon>
        <taxon>Nannocystis</taxon>
    </lineage>
</organism>
<gene>
    <name evidence="1" type="ORF">POL58_46660</name>
</gene>
<evidence type="ECO:0008006" key="3">
    <source>
        <dbReference type="Google" id="ProtNLM"/>
    </source>
</evidence>
<accession>A0ABT5BP63</accession>
<dbReference type="RefSeq" id="WP_272010274.1">
    <property type="nucleotide sequence ID" value="NZ_JAQNDN010000027.1"/>
</dbReference>
<proteinExistence type="predicted"/>
<evidence type="ECO:0000313" key="1">
    <source>
        <dbReference type="EMBL" id="MDC0675314.1"/>
    </source>
</evidence>
<keyword evidence="2" id="KW-1185">Reference proteome</keyword>
<comment type="caution">
    <text evidence="1">The sequence shown here is derived from an EMBL/GenBank/DDBJ whole genome shotgun (WGS) entry which is preliminary data.</text>
</comment>
<dbReference type="EMBL" id="JAQNDN010000027">
    <property type="protein sequence ID" value="MDC0675314.1"/>
    <property type="molecule type" value="Genomic_DNA"/>
</dbReference>
<dbReference type="Proteomes" id="UP001217838">
    <property type="component" value="Unassembled WGS sequence"/>
</dbReference>
<protein>
    <recommendedName>
        <fullName evidence="3">Secreted protein</fullName>
    </recommendedName>
</protein>